<dbReference type="AlphaFoldDB" id="A0A3B0T987"/>
<dbReference type="Pfam" id="PF03334">
    <property type="entry name" value="PhaG_MnhG_YufB"/>
    <property type="match status" value="1"/>
</dbReference>
<sequence length="116" mass="12086">MVEEIAAYAAGVLLLIGSVFSLLAAVGILRLPDLYTRMHAASKAGTMGSGLMLIAIAVNAFDAPVILRALVGVVFLLLTAPVSAHLLARAAYSAGYKPAPITHINDLEQDTKAKKT</sequence>
<protein>
    <submittedName>
        <fullName evidence="2">Na(+) H(+) antiporter subunit G</fullName>
    </submittedName>
</protein>
<feature type="transmembrane region" description="Helical" evidence="1">
    <location>
        <begin position="6"/>
        <end position="29"/>
    </location>
</feature>
<dbReference type="GO" id="GO:0015385">
    <property type="term" value="F:sodium:proton antiporter activity"/>
    <property type="evidence" value="ECO:0007669"/>
    <property type="project" value="TreeGrafter"/>
</dbReference>
<keyword evidence="1" id="KW-1133">Transmembrane helix</keyword>
<accession>A0A3B0T987</accession>
<organism evidence="2">
    <name type="scientific">hydrothermal vent metagenome</name>
    <dbReference type="NCBI Taxonomy" id="652676"/>
    <lineage>
        <taxon>unclassified sequences</taxon>
        <taxon>metagenomes</taxon>
        <taxon>ecological metagenomes</taxon>
    </lineage>
</organism>
<dbReference type="PANTHER" id="PTHR34703:SF1">
    <property type="entry name" value="ANTIPORTER SUBUNIT MNHG2-RELATED"/>
    <property type="match status" value="1"/>
</dbReference>
<keyword evidence="1" id="KW-0812">Transmembrane</keyword>
<dbReference type="NCBIfam" id="TIGR01300">
    <property type="entry name" value="CPA3_mnhG_phaG"/>
    <property type="match status" value="1"/>
</dbReference>
<proteinExistence type="predicted"/>
<feature type="transmembrane region" description="Helical" evidence="1">
    <location>
        <begin position="67"/>
        <end position="88"/>
    </location>
</feature>
<keyword evidence="1" id="KW-0472">Membrane</keyword>
<feature type="transmembrane region" description="Helical" evidence="1">
    <location>
        <begin position="41"/>
        <end position="61"/>
    </location>
</feature>
<dbReference type="EMBL" id="UOEO01000021">
    <property type="protein sequence ID" value="VAW15005.1"/>
    <property type="molecule type" value="Genomic_DNA"/>
</dbReference>
<evidence type="ECO:0000256" key="1">
    <source>
        <dbReference type="SAM" id="Phobius"/>
    </source>
</evidence>
<gene>
    <name evidence="2" type="ORF">MNBD_ALPHA12-300</name>
</gene>
<evidence type="ECO:0000313" key="2">
    <source>
        <dbReference type="EMBL" id="VAW15005.1"/>
    </source>
</evidence>
<dbReference type="NCBIfam" id="NF009314">
    <property type="entry name" value="PRK12674.1-2"/>
    <property type="match status" value="1"/>
</dbReference>
<name>A0A3B0T987_9ZZZZ</name>
<reference evidence="2" key="1">
    <citation type="submission" date="2018-06" db="EMBL/GenBank/DDBJ databases">
        <authorList>
            <person name="Zhirakovskaya E."/>
        </authorList>
    </citation>
    <scope>NUCLEOTIDE SEQUENCE</scope>
</reference>
<dbReference type="InterPro" id="IPR005133">
    <property type="entry name" value="PhaG_MnhG_YufB"/>
</dbReference>
<dbReference type="PANTHER" id="PTHR34703">
    <property type="entry name" value="ANTIPORTER SUBUNIT MNHG2-RELATED"/>
    <property type="match status" value="1"/>
</dbReference>